<evidence type="ECO:0000313" key="4">
    <source>
        <dbReference type="Proteomes" id="UP000176571"/>
    </source>
</evidence>
<protein>
    <recommendedName>
        <fullName evidence="5">Glycosyltransferase subfamily 4-like N-terminal domain-containing protein</fullName>
    </recommendedName>
</protein>
<dbReference type="SUPFAM" id="SSF53756">
    <property type="entry name" value="UDP-Glycosyltransferase/glycogen phosphorylase"/>
    <property type="match status" value="1"/>
</dbReference>
<dbReference type="PANTHER" id="PTHR45947:SF3">
    <property type="entry name" value="SULFOQUINOVOSYL TRANSFERASE SQD2"/>
    <property type="match status" value="1"/>
</dbReference>
<dbReference type="InterPro" id="IPR028098">
    <property type="entry name" value="Glyco_trans_4-like_N"/>
</dbReference>
<dbReference type="Gene3D" id="3.40.50.2000">
    <property type="entry name" value="Glycogen Phosphorylase B"/>
    <property type="match status" value="2"/>
</dbReference>
<dbReference type="STRING" id="1797693.A3F99_00280"/>
<evidence type="ECO:0000313" key="3">
    <source>
        <dbReference type="EMBL" id="OGY61407.1"/>
    </source>
</evidence>
<name>A0A1G1ZCM9_9BACT</name>
<proteinExistence type="predicted"/>
<dbReference type="GO" id="GO:0016757">
    <property type="term" value="F:glycosyltransferase activity"/>
    <property type="evidence" value="ECO:0007669"/>
    <property type="project" value="InterPro"/>
</dbReference>
<sequence length="381" mass="42415">MENKKLRIAFCTDLYLPQLSGIADSISLLTQNLKKNGHTIRIYAPDRPGAKPEEEVMRLNSWEIPKSQGDLAFVIPVGVTKDMRDFNPDLIHVHTFSTVGLVALYARWELGVPLVGTDHTFPADYMHYFKLDYEPFKNGSRRFAAWFYNHCAQVTAPSKSMIQELKDYGLTAPTNVISNIIPTDIFRPLPGKPSLKKKLGIEGKGVLIFGRVAKEKNLDFALEVFAEAAKKEALTFVVLGHGPYEEELKTKAESMKVKSKFLGALKGEKLVEAVNACDVYLITSTSDTQSMTTLQSMACELPVVGAKAGGLPEYIIDNETGFIVEPTDKNTYVDKILKLVRDEKLSKALGKAGRKKAMEFSPESITAKFEEVYRKALANKK</sequence>
<evidence type="ECO:0000259" key="1">
    <source>
        <dbReference type="Pfam" id="PF00534"/>
    </source>
</evidence>
<feature type="domain" description="Glycosyl transferase family 1" evidence="1">
    <location>
        <begin position="196"/>
        <end position="355"/>
    </location>
</feature>
<accession>A0A1G1ZCM9</accession>
<dbReference type="AlphaFoldDB" id="A0A1G1ZCM9"/>
<reference evidence="3 4" key="1">
    <citation type="journal article" date="2016" name="Nat. Commun.">
        <title>Thousands of microbial genomes shed light on interconnected biogeochemical processes in an aquifer system.</title>
        <authorList>
            <person name="Anantharaman K."/>
            <person name="Brown C.T."/>
            <person name="Hug L.A."/>
            <person name="Sharon I."/>
            <person name="Castelle C.J."/>
            <person name="Probst A.J."/>
            <person name="Thomas B.C."/>
            <person name="Singh A."/>
            <person name="Wilkins M.J."/>
            <person name="Karaoz U."/>
            <person name="Brodie E.L."/>
            <person name="Williams K.H."/>
            <person name="Hubbard S.S."/>
            <person name="Banfield J.F."/>
        </authorList>
    </citation>
    <scope>NUCLEOTIDE SEQUENCE [LARGE SCALE GENOMIC DNA]</scope>
</reference>
<dbReference type="PANTHER" id="PTHR45947">
    <property type="entry name" value="SULFOQUINOVOSYL TRANSFERASE SQD2"/>
    <property type="match status" value="1"/>
</dbReference>
<evidence type="ECO:0008006" key="5">
    <source>
        <dbReference type="Google" id="ProtNLM"/>
    </source>
</evidence>
<organism evidence="3 4">
    <name type="scientific">Candidatus Colwellbacteria bacterium RIFCSPLOWO2_12_FULL_43_11</name>
    <dbReference type="NCBI Taxonomy" id="1797693"/>
    <lineage>
        <taxon>Bacteria</taxon>
        <taxon>Candidatus Colwelliibacteriota</taxon>
    </lineage>
</organism>
<gene>
    <name evidence="3" type="ORF">A3F99_00280</name>
</gene>
<dbReference type="Pfam" id="PF13439">
    <property type="entry name" value="Glyco_transf_4"/>
    <property type="match status" value="1"/>
</dbReference>
<dbReference type="Proteomes" id="UP000176571">
    <property type="component" value="Unassembled WGS sequence"/>
</dbReference>
<dbReference type="EMBL" id="MHJB01000008">
    <property type="protein sequence ID" value="OGY61407.1"/>
    <property type="molecule type" value="Genomic_DNA"/>
</dbReference>
<comment type="caution">
    <text evidence="3">The sequence shown here is derived from an EMBL/GenBank/DDBJ whole genome shotgun (WGS) entry which is preliminary data.</text>
</comment>
<feature type="domain" description="Glycosyltransferase subfamily 4-like N-terminal" evidence="2">
    <location>
        <begin position="21"/>
        <end position="184"/>
    </location>
</feature>
<dbReference type="InterPro" id="IPR001296">
    <property type="entry name" value="Glyco_trans_1"/>
</dbReference>
<evidence type="ECO:0000259" key="2">
    <source>
        <dbReference type="Pfam" id="PF13439"/>
    </source>
</evidence>
<dbReference type="InterPro" id="IPR050194">
    <property type="entry name" value="Glycosyltransferase_grp1"/>
</dbReference>
<dbReference type="Pfam" id="PF00534">
    <property type="entry name" value="Glycos_transf_1"/>
    <property type="match status" value="1"/>
</dbReference>